<organism evidence="2 3">
    <name type="scientific">Tigheibacillus jepli</name>
    <dbReference type="NCBI Taxonomy" id="3035914"/>
    <lineage>
        <taxon>Bacteria</taxon>
        <taxon>Bacillati</taxon>
        <taxon>Bacillota</taxon>
        <taxon>Bacilli</taxon>
        <taxon>Bacillales</taxon>
        <taxon>Bacillaceae</taxon>
        <taxon>Tigheibacillus</taxon>
    </lineage>
</organism>
<dbReference type="InterPro" id="IPR016181">
    <property type="entry name" value="Acyl_CoA_acyltransferase"/>
</dbReference>
<evidence type="ECO:0008006" key="4">
    <source>
        <dbReference type="Google" id="ProtNLM"/>
    </source>
</evidence>
<gene>
    <name evidence="2" type="ORF">P5G51_017970</name>
</gene>
<dbReference type="EMBL" id="JAROCA020000003">
    <property type="protein sequence ID" value="MDY0406975.1"/>
    <property type="molecule type" value="Genomic_DNA"/>
</dbReference>
<keyword evidence="1" id="KW-0175">Coiled coil</keyword>
<proteinExistence type="predicted"/>
<dbReference type="Proteomes" id="UP001228376">
    <property type="component" value="Unassembled WGS sequence"/>
</dbReference>
<evidence type="ECO:0000313" key="3">
    <source>
        <dbReference type="Proteomes" id="UP001228376"/>
    </source>
</evidence>
<dbReference type="SUPFAM" id="SSF55729">
    <property type="entry name" value="Acyl-CoA N-acyltransferases (Nat)"/>
    <property type="match status" value="1"/>
</dbReference>
<dbReference type="RefSeq" id="WP_306068196.1">
    <property type="nucleotide sequence ID" value="NZ_JAROCA020000003.1"/>
</dbReference>
<accession>A0ABU5CND6</accession>
<evidence type="ECO:0000313" key="2">
    <source>
        <dbReference type="EMBL" id="MDY0406975.1"/>
    </source>
</evidence>
<keyword evidence="3" id="KW-1185">Reference proteome</keyword>
<reference evidence="2 3" key="1">
    <citation type="submission" date="2023-10" db="EMBL/GenBank/DDBJ databases">
        <title>179-bfca-hs.</title>
        <authorList>
            <person name="Miliotis G."/>
            <person name="Sengupta P."/>
            <person name="Hameed A."/>
            <person name="Chuvochina M."/>
            <person name="Mcdonagh F."/>
            <person name="Simpson A.C."/>
            <person name="Singh N.K."/>
            <person name="Rekha P.D."/>
            <person name="Raman K."/>
            <person name="Hugenholtz P."/>
            <person name="Venkateswaran K."/>
        </authorList>
    </citation>
    <scope>NUCLEOTIDE SEQUENCE [LARGE SCALE GENOMIC DNA]</scope>
    <source>
        <strain evidence="2 3">179-BFC-A-HS</strain>
    </source>
</reference>
<evidence type="ECO:0000256" key="1">
    <source>
        <dbReference type="SAM" id="Coils"/>
    </source>
</evidence>
<feature type="coiled-coil region" evidence="1">
    <location>
        <begin position="6"/>
        <end position="40"/>
    </location>
</feature>
<name>A0ABU5CND6_9BACI</name>
<comment type="caution">
    <text evidence="2">The sequence shown here is derived from an EMBL/GenBank/DDBJ whole genome shotgun (WGS) entry which is preliminary data.</text>
</comment>
<protein>
    <recommendedName>
        <fullName evidence="4">GNAT family N-acetyltransferase</fullName>
    </recommendedName>
</protein>
<dbReference type="Gene3D" id="3.40.630.30">
    <property type="match status" value="1"/>
</dbReference>
<sequence length="170" mass="20225">MESAFLIEETKSKEEIREELDQLEIQVFRMQQNMKEIAKQAEIIGIDQTKDDNWVIVYAKEEADTFQLMLHDCRQAFRGDWHSALEAAYRDANTLHIAEIKGETNQGYGSVLMNHLKEKAKEENIRYITGDLVERDYDHVDRLTYFYQKHNFEVSFDHEEKCGEIVWNDW</sequence>